<organism evidence="2 3">
    <name type="scientific">Nocardioides daphniae</name>
    <dbReference type="NCBI Taxonomy" id="402297"/>
    <lineage>
        <taxon>Bacteria</taxon>
        <taxon>Bacillati</taxon>
        <taxon>Actinomycetota</taxon>
        <taxon>Actinomycetes</taxon>
        <taxon>Propionibacteriales</taxon>
        <taxon>Nocardioidaceae</taxon>
        <taxon>Nocardioides</taxon>
    </lineage>
</organism>
<sequence>MDPQTTTPGRSCCEEFAQVGLSRRGFLGGALATGVATTFGSTVVQVASAPQADAAPAGARAVMVVLSLRGAADGLSLVVPHGDPVYAQARPRIAVPADRLVAKDAFFGLHPALSPLLPLWNGGRMAAVHAAGLPAPNRSHFSAMEELEAAAPGSSIRSGWLNRLIGVDANPSPLQAMQVGEGTPPAALYGSQPFLSAGNIENVQLAGADQWDTHRGRPRSLRTLWSGQKDALGSAMQAAFTAVDTFQPARTSPKEPHNGATYPGNSLGRALAQVARVVRSGVGTEVVTVDHGDWDMHTDVGNLDWGMMKRNATELAEALAAFFADLGALGDHVTVVCLSEFGRRVAENANWGLPRLRHRDAAAGRRRTRWLPRPLAGPDQQPRQRPAGDHRLPQRPGRGGESPVRHEHGRGLPRLHAEPRRGDGRPVGASQQLSTAPGQRLSTALRPRLGAARSSPGSRRRPAWPGRRRSPAGR</sequence>
<protein>
    <submittedName>
        <fullName evidence="2">DUF1501 domain-containing protein</fullName>
    </submittedName>
</protein>
<feature type="compositionally biased region" description="Basic residues" evidence="1">
    <location>
        <begin position="458"/>
        <end position="474"/>
    </location>
</feature>
<dbReference type="OrthoDB" id="9779968at2"/>
<dbReference type="InterPro" id="IPR010869">
    <property type="entry name" value="DUF1501"/>
</dbReference>
<dbReference type="Proteomes" id="UP000297025">
    <property type="component" value="Chromosome"/>
</dbReference>
<accession>A0A4P7UBP4</accession>
<dbReference type="RefSeq" id="WP_135832190.1">
    <property type="nucleotide sequence ID" value="NZ_CP038462.1"/>
</dbReference>
<evidence type="ECO:0000256" key="1">
    <source>
        <dbReference type="SAM" id="MobiDB-lite"/>
    </source>
</evidence>
<proteinExistence type="predicted"/>
<dbReference type="Pfam" id="PF07394">
    <property type="entry name" value="DUF1501"/>
    <property type="match status" value="1"/>
</dbReference>
<feature type="compositionally biased region" description="Basic and acidic residues" evidence="1">
    <location>
        <begin position="403"/>
        <end position="424"/>
    </location>
</feature>
<reference evidence="2 3" key="1">
    <citation type="journal article" date="2008" name="Int. J. Syst. Evol. Microbiol.">
        <title>Nocardioides daphniae sp. nov., isolated from Daphnia cucullata (Crustacea: Cladocera).</title>
        <authorList>
            <person name="Toth E.M."/>
            <person name="Keki Z."/>
            <person name="Homonnay Z.G."/>
            <person name="Borsodi A.K."/>
            <person name="Marialigeti K."/>
            <person name="Schumann P."/>
        </authorList>
    </citation>
    <scope>NUCLEOTIDE SEQUENCE [LARGE SCALE GENOMIC DNA]</scope>
    <source>
        <strain evidence="2 3">JCM 16608</strain>
    </source>
</reference>
<dbReference type="AlphaFoldDB" id="A0A4P7UBP4"/>
<name>A0A4P7UBP4_9ACTN</name>
<evidence type="ECO:0000313" key="3">
    <source>
        <dbReference type="Proteomes" id="UP000297025"/>
    </source>
</evidence>
<dbReference type="NCBIfam" id="TIGR01409">
    <property type="entry name" value="TAT_signal_seq"/>
    <property type="match status" value="1"/>
</dbReference>
<dbReference type="KEGG" id="ndp:E2C04_07820"/>
<feature type="region of interest" description="Disordered" evidence="1">
    <location>
        <begin position="362"/>
        <end position="474"/>
    </location>
</feature>
<feature type="compositionally biased region" description="Polar residues" evidence="1">
    <location>
        <begin position="429"/>
        <end position="442"/>
    </location>
</feature>
<dbReference type="InterPro" id="IPR019546">
    <property type="entry name" value="TAT_signal_bac_arc"/>
</dbReference>
<gene>
    <name evidence="2" type="ORF">E2C04_07820</name>
</gene>
<dbReference type="EMBL" id="CP038462">
    <property type="protein sequence ID" value="QCC77144.1"/>
    <property type="molecule type" value="Genomic_DNA"/>
</dbReference>
<dbReference type="InterPro" id="IPR006311">
    <property type="entry name" value="TAT_signal"/>
</dbReference>
<evidence type="ECO:0000313" key="2">
    <source>
        <dbReference type="EMBL" id="QCC77144.1"/>
    </source>
</evidence>
<dbReference type="PROSITE" id="PS51318">
    <property type="entry name" value="TAT"/>
    <property type="match status" value="1"/>
</dbReference>